<accession>E0XW44</accession>
<name>E0XW44_9PROT</name>
<protein>
    <submittedName>
        <fullName evidence="1">Uncharacterized protein</fullName>
    </submittedName>
</protein>
<organism evidence="1">
    <name type="scientific">uncultured Rhodospirillales bacterium HF4000_24M03</name>
    <dbReference type="NCBI Taxonomy" id="710788"/>
    <lineage>
        <taxon>Bacteria</taxon>
        <taxon>Pseudomonadati</taxon>
        <taxon>Pseudomonadota</taxon>
        <taxon>Alphaproteobacteria</taxon>
        <taxon>Rhodospirillales</taxon>
        <taxon>environmental samples</taxon>
    </lineage>
</organism>
<reference evidence="1" key="1">
    <citation type="journal article" date="2011" name="Environ. Microbiol.">
        <title>Time-series analyses of Monterey Bay coastal microbial picoplankton using a 'genome proxy' microarray.</title>
        <authorList>
            <person name="Rich V.I."/>
            <person name="Pham V.D."/>
            <person name="Eppley J."/>
            <person name="Shi Y."/>
            <person name="DeLong E.F."/>
        </authorList>
    </citation>
    <scope>NUCLEOTIDE SEQUENCE</scope>
</reference>
<sequence length="62" mass="6636">MPAGFLLCGSICMGNVGGKDVSHSRFFASVSISLTSPKYPLDLPHTCCICFVLPRLAVHRLA</sequence>
<proteinExistence type="predicted"/>
<dbReference type="EMBL" id="GU474895">
    <property type="protein sequence ID" value="ADI18635.1"/>
    <property type="molecule type" value="Genomic_DNA"/>
</dbReference>
<evidence type="ECO:0000313" key="1">
    <source>
        <dbReference type="EMBL" id="ADI18635.1"/>
    </source>
</evidence>
<dbReference type="AlphaFoldDB" id="E0XW44"/>